<dbReference type="Proteomes" id="UP000008065">
    <property type="component" value="Unassembled WGS sequence"/>
</dbReference>
<dbReference type="GeneID" id="20828406"/>
<dbReference type="AlphaFoldDB" id="F8N2C4"/>
<dbReference type="HOGENOM" id="CLU_211261_0_0_1"/>
<evidence type="ECO:0000313" key="2">
    <source>
        <dbReference type="Proteomes" id="UP000008065"/>
    </source>
</evidence>
<evidence type="ECO:0000313" key="1">
    <source>
        <dbReference type="EMBL" id="EGO53295.1"/>
    </source>
</evidence>
<name>F8N2C4_NEUT8</name>
<organism evidence="1 2">
    <name type="scientific">Neurospora tetrasperma (strain FGSC 2508 / ATCC MYA-4615 / P0657)</name>
    <dbReference type="NCBI Taxonomy" id="510951"/>
    <lineage>
        <taxon>Eukaryota</taxon>
        <taxon>Fungi</taxon>
        <taxon>Dikarya</taxon>
        <taxon>Ascomycota</taxon>
        <taxon>Pezizomycotina</taxon>
        <taxon>Sordariomycetes</taxon>
        <taxon>Sordariomycetidae</taxon>
        <taxon>Sordariales</taxon>
        <taxon>Sordariaceae</taxon>
        <taxon>Neurospora</taxon>
    </lineage>
</organism>
<dbReference type="KEGG" id="nte:NEUTE1DRAFT53572"/>
<dbReference type="RefSeq" id="XP_009856909.1">
    <property type="nucleotide sequence ID" value="XM_009858607.1"/>
</dbReference>
<feature type="non-terminal residue" evidence="1">
    <location>
        <position position="1"/>
    </location>
</feature>
<sequence length="51" mass="6069">TYKVLKVSRNKTLSKLYLFSVSNYIQRYIVINFKSILKNKRGYNNIIVIVD</sequence>
<proteinExistence type="predicted"/>
<dbReference type="VEuPathDB" id="FungiDB:NEUTE1DRAFT_53572"/>
<gene>
    <name evidence="1" type="ORF">NEUTE1DRAFT_53572</name>
</gene>
<accession>F8N2C4</accession>
<reference evidence="2" key="1">
    <citation type="journal article" date="2011" name="Genetics">
        <title>Massive changes in genome architecture accompany the transition to self-fertility in the filamentous fungus Neurospora tetrasperma.</title>
        <authorList>
            <person name="Ellison C.E."/>
            <person name="Stajich J.E."/>
            <person name="Jacobson D.J."/>
            <person name="Natvig D.O."/>
            <person name="Lapidus A."/>
            <person name="Foster B."/>
            <person name="Aerts A."/>
            <person name="Riley R."/>
            <person name="Lindquist E.A."/>
            <person name="Grigoriev I.V."/>
            <person name="Taylor J.W."/>
        </authorList>
    </citation>
    <scope>NUCLEOTIDE SEQUENCE [LARGE SCALE GENOMIC DNA]</scope>
    <source>
        <strain evidence="2">FGSC 2508 / P0657</strain>
    </source>
</reference>
<dbReference type="EMBL" id="GL891382">
    <property type="protein sequence ID" value="EGO53295.1"/>
    <property type="molecule type" value="Genomic_DNA"/>
</dbReference>
<protein>
    <submittedName>
        <fullName evidence="1">Uncharacterized protein</fullName>
    </submittedName>
</protein>
<keyword evidence="2" id="KW-1185">Reference proteome</keyword>